<accession>A0A5P2G7U0</accession>
<dbReference type="EC" id="2.5.1.9" evidence="4 9"/>
<evidence type="ECO:0000256" key="5">
    <source>
        <dbReference type="ARBA" id="ARBA00013950"/>
    </source>
</evidence>
<evidence type="ECO:0000256" key="10">
    <source>
        <dbReference type="PROSITE-ProRule" id="PRU00524"/>
    </source>
</evidence>
<evidence type="ECO:0000256" key="3">
    <source>
        <dbReference type="ARBA" id="ARBA00004887"/>
    </source>
</evidence>
<feature type="repeat" description="Lumazine-binding" evidence="10">
    <location>
        <begin position="97"/>
        <end position="193"/>
    </location>
</feature>
<dbReference type="NCBIfam" id="NF006767">
    <property type="entry name" value="PRK09289.1"/>
    <property type="match status" value="1"/>
</dbReference>
<evidence type="ECO:0000256" key="4">
    <source>
        <dbReference type="ARBA" id="ARBA00012827"/>
    </source>
</evidence>
<dbReference type="SUPFAM" id="SSF63380">
    <property type="entry name" value="Riboflavin synthase domain-like"/>
    <property type="match status" value="2"/>
</dbReference>
<dbReference type="InterPro" id="IPR017938">
    <property type="entry name" value="Riboflavin_synthase-like_b-brl"/>
</dbReference>
<keyword evidence="7 12" id="KW-0808">Transferase</keyword>
<dbReference type="AlphaFoldDB" id="A0A5P2G7U0"/>
<dbReference type="OrthoDB" id="9788537at2"/>
<keyword evidence="13" id="KW-1185">Reference proteome</keyword>
<sequence>MFTGIIESTGAVLSVEVEGTNKHFWIESSKLTPELSIDQSVSHQGVCLTVDQLKETSYRVTAIEETLKKTNLNDWKTGTIVNLERCMQMNGRLDGHIVQGHVDTTAVCTNKSEKNGSVEFTFRFPLEFASLVIEKGSISVNGTSLTLFNVGTDTFTVAIIPYTYDYTSISQVEIGTHVNIEFDILGKYIQRNLALNK</sequence>
<feature type="domain" description="Lumazine-binding" evidence="11">
    <location>
        <begin position="1"/>
        <end position="96"/>
    </location>
</feature>
<keyword evidence="6" id="KW-0686">Riboflavin biosynthesis</keyword>
<feature type="domain" description="Lumazine-binding" evidence="11">
    <location>
        <begin position="97"/>
        <end position="193"/>
    </location>
</feature>
<dbReference type="InterPro" id="IPR001783">
    <property type="entry name" value="Lumazine-bd"/>
</dbReference>
<dbReference type="Gene3D" id="2.40.30.20">
    <property type="match status" value="2"/>
</dbReference>
<dbReference type="KEGG" id="arac:E0W69_017390"/>
<keyword evidence="8" id="KW-0677">Repeat</keyword>
<comment type="catalytic activity">
    <reaction evidence="1">
        <text>2 6,7-dimethyl-8-(1-D-ribityl)lumazine + H(+) = 5-amino-6-(D-ribitylamino)uracil + riboflavin</text>
        <dbReference type="Rhea" id="RHEA:20772"/>
        <dbReference type="ChEBI" id="CHEBI:15378"/>
        <dbReference type="ChEBI" id="CHEBI:15934"/>
        <dbReference type="ChEBI" id="CHEBI:57986"/>
        <dbReference type="ChEBI" id="CHEBI:58201"/>
        <dbReference type="EC" id="2.5.1.9"/>
    </reaction>
</comment>
<evidence type="ECO:0000256" key="9">
    <source>
        <dbReference type="NCBIfam" id="TIGR00187"/>
    </source>
</evidence>
<evidence type="ECO:0000256" key="8">
    <source>
        <dbReference type="ARBA" id="ARBA00022737"/>
    </source>
</evidence>
<dbReference type="PANTHER" id="PTHR21098:SF12">
    <property type="entry name" value="RIBOFLAVIN SYNTHASE"/>
    <property type="match status" value="1"/>
</dbReference>
<evidence type="ECO:0000313" key="13">
    <source>
        <dbReference type="Proteomes" id="UP000292424"/>
    </source>
</evidence>
<dbReference type="NCBIfam" id="TIGR00187">
    <property type="entry name" value="ribE"/>
    <property type="match status" value="1"/>
</dbReference>
<dbReference type="CDD" id="cd00402">
    <property type="entry name" value="Riboflavin_synthase_like"/>
    <property type="match status" value="1"/>
</dbReference>
<organism evidence="12 13">
    <name type="scientific">Rhizosphaericola mali</name>
    <dbReference type="NCBI Taxonomy" id="2545455"/>
    <lineage>
        <taxon>Bacteria</taxon>
        <taxon>Pseudomonadati</taxon>
        <taxon>Bacteroidota</taxon>
        <taxon>Chitinophagia</taxon>
        <taxon>Chitinophagales</taxon>
        <taxon>Chitinophagaceae</taxon>
        <taxon>Rhizosphaericola</taxon>
    </lineage>
</organism>
<evidence type="ECO:0000259" key="11">
    <source>
        <dbReference type="PROSITE" id="PS51177"/>
    </source>
</evidence>
<dbReference type="InterPro" id="IPR023366">
    <property type="entry name" value="ATP_synth_asu-like_sf"/>
</dbReference>
<dbReference type="GO" id="GO:0004746">
    <property type="term" value="F:riboflavin synthase activity"/>
    <property type="evidence" value="ECO:0007669"/>
    <property type="project" value="UniProtKB-UniRule"/>
</dbReference>
<protein>
    <recommendedName>
        <fullName evidence="5 9">Riboflavin synthase</fullName>
        <ecNumber evidence="4 9">2.5.1.9</ecNumber>
    </recommendedName>
</protein>
<dbReference type="PIRSF" id="PIRSF000498">
    <property type="entry name" value="Riboflavin_syn_A"/>
    <property type="match status" value="1"/>
</dbReference>
<reference evidence="12 13" key="1">
    <citation type="submission" date="2019-09" db="EMBL/GenBank/DDBJ databases">
        <title>Complete genome sequence of Arachidicoccus sp. B3-10 isolated from apple orchard soil.</title>
        <authorList>
            <person name="Kim H.S."/>
            <person name="Han K.-I."/>
            <person name="Suh M.K."/>
            <person name="Lee K.C."/>
            <person name="Eom M.K."/>
            <person name="Kim J.-S."/>
            <person name="Kang S.W."/>
            <person name="Sin Y."/>
            <person name="Lee J.-S."/>
        </authorList>
    </citation>
    <scope>NUCLEOTIDE SEQUENCE [LARGE SCALE GENOMIC DNA]</scope>
    <source>
        <strain evidence="12 13">B3-10</strain>
    </source>
</reference>
<evidence type="ECO:0000256" key="2">
    <source>
        <dbReference type="ARBA" id="ARBA00002803"/>
    </source>
</evidence>
<feature type="repeat" description="Lumazine-binding" evidence="10">
    <location>
        <begin position="1"/>
        <end position="96"/>
    </location>
</feature>
<dbReference type="GO" id="GO:0009231">
    <property type="term" value="P:riboflavin biosynthetic process"/>
    <property type="evidence" value="ECO:0007669"/>
    <property type="project" value="UniProtKB-KW"/>
</dbReference>
<evidence type="ECO:0000256" key="1">
    <source>
        <dbReference type="ARBA" id="ARBA00000968"/>
    </source>
</evidence>
<dbReference type="Pfam" id="PF00677">
    <property type="entry name" value="Lum_binding"/>
    <property type="match status" value="2"/>
</dbReference>
<dbReference type="PROSITE" id="PS51177">
    <property type="entry name" value="LUMAZINE_BIND"/>
    <property type="match status" value="2"/>
</dbReference>
<gene>
    <name evidence="12" type="ORF">E0W69_017390</name>
</gene>
<dbReference type="PANTHER" id="PTHR21098">
    <property type="entry name" value="RIBOFLAVIN SYNTHASE ALPHA CHAIN"/>
    <property type="match status" value="1"/>
</dbReference>
<dbReference type="EMBL" id="CP044016">
    <property type="protein sequence ID" value="QES90349.1"/>
    <property type="molecule type" value="Genomic_DNA"/>
</dbReference>
<dbReference type="RefSeq" id="WP_131331331.1">
    <property type="nucleotide sequence ID" value="NZ_CP044016.1"/>
</dbReference>
<evidence type="ECO:0000256" key="7">
    <source>
        <dbReference type="ARBA" id="ARBA00022679"/>
    </source>
</evidence>
<comment type="function">
    <text evidence="2">Catalyzes the dismutation of two molecules of 6,7-dimethyl-8-ribityllumazine, resulting in the formation of riboflavin and 5-amino-6-(D-ribitylamino)uracil.</text>
</comment>
<dbReference type="FunFam" id="2.40.30.20:FF:000004">
    <property type="entry name" value="Riboflavin synthase, alpha subunit"/>
    <property type="match status" value="1"/>
</dbReference>
<dbReference type="InterPro" id="IPR026017">
    <property type="entry name" value="Lumazine-bd_dom"/>
</dbReference>
<name>A0A5P2G7U0_9BACT</name>
<proteinExistence type="predicted"/>
<evidence type="ECO:0000313" key="12">
    <source>
        <dbReference type="EMBL" id="QES90349.1"/>
    </source>
</evidence>
<comment type="pathway">
    <text evidence="3">Cofactor biosynthesis; riboflavin biosynthesis; riboflavin from 2-hydroxy-3-oxobutyl phosphate and 5-amino-6-(D-ribitylamino)uracil: step 2/2.</text>
</comment>
<evidence type="ECO:0000256" key="6">
    <source>
        <dbReference type="ARBA" id="ARBA00022619"/>
    </source>
</evidence>
<dbReference type="Proteomes" id="UP000292424">
    <property type="component" value="Chromosome"/>
</dbReference>